<name>A0A085M6S1_9BILA</name>
<organism evidence="1 2">
    <name type="scientific">Trichuris suis</name>
    <name type="common">pig whipworm</name>
    <dbReference type="NCBI Taxonomy" id="68888"/>
    <lineage>
        <taxon>Eukaryota</taxon>
        <taxon>Metazoa</taxon>
        <taxon>Ecdysozoa</taxon>
        <taxon>Nematoda</taxon>
        <taxon>Enoplea</taxon>
        <taxon>Dorylaimia</taxon>
        <taxon>Trichinellida</taxon>
        <taxon>Trichuridae</taxon>
        <taxon>Trichuris</taxon>
    </lineage>
</organism>
<protein>
    <recommendedName>
        <fullName evidence="3">GIY-YIG domain-containing protein</fullName>
    </recommendedName>
</protein>
<evidence type="ECO:0008006" key="3">
    <source>
        <dbReference type="Google" id="ProtNLM"/>
    </source>
</evidence>
<feature type="non-terminal residue" evidence="1">
    <location>
        <position position="1"/>
    </location>
</feature>
<reference evidence="1 2" key="1">
    <citation type="journal article" date="2014" name="Nat. Genet.">
        <title>Genome and transcriptome of the porcine whipworm Trichuris suis.</title>
        <authorList>
            <person name="Jex A.R."/>
            <person name="Nejsum P."/>
            <person name="Schwarz E.M."/>
            <person name="Hu L."/>
            <person name="Young N.D."/>
            <person name="Hall R.S."/>
            <person name="Korhonen P.K."/>
            <person name="Liao S."/>
            <person name="Thamsborg S."/>
            <person name="Xia J."/>
            <person name="Xu P."/>
            <person name="Wang S."/>
            <person name="Scheerlinck J.P."/>
            <person name="Hofmann A."/>
            <person name="Sternberg P.W."/>
            <person name="Wang J."/>
            <person name="Gasser R.B."/>
        </authorList>
    </citation>
    <scope>NUCLEOTIDE SEQUENCE [LARGE SCALE GENOMIC DNA]</scope>
    <source>
        <strain evidence="1">DCEP-RM93M</strain>
    </source>
</reference>
<evidence type="ECO:0000313" key="1">
    <source>
        <dbReference type="EMBL" id="KFD52917.1"/>
    </source>
</evidence>
<sequence length="195" mass="22017">PVPPNNQQCPVLVLPYYGGLSEKIRRHSLNFNVRLKSSSNLRSTMRSDKIKVPFDSRPGVVYEIKCSNAVAYIGETGNTLFRRFDQHMKNVLTYKNAERRLNGEPTIGPGRPPKIEPRKAMANAIKASVVVEYASQCSLDPRPKIISRESLFHLRRIKEALYIKSNSTINRDNGVVVSEVWSALIDKFQCCTLPS</sequence>
<proteinExistence type="predicted"/>
<dbReference type="Proteomes" id="UP000030764">
    <property type="component" value="Unassembled WGS sequence"/>
</dbReference>
<dbReference type="EMBL" id="KL363222">
    <property type="protein sequence ID" value="KFD52917.1"/>
    <property type="molecule type" value="Genomic_DNA"/>
</dbReference>
<evidence type="ECO:0000313" key="2">
    <source>
        <dbReference type="Proteomes" id="UP000030764"/>
    </source>
</evidence>
<keyword evidence="2" id="KW-1185">Reference proteome</keyword>
<dbReference type="AlphaFoldDB" id="A0A085M6S1"/>
<accession>A0A085M6S1</accession>
<gene>
    <name evidence="1" type="ORF">M513_06227</name>
</gene>